<evidence type="ECO:0000256" key="1">
    <source>
        <dbReference type="SAM" id="MobiDB-lite"/>
    </source>
</evidence>
<gene>
    <name evidence="3" type="ORF">GSMUA_34870.1</name>
</gene>
<protein>
    <submittedName>
        <fullName evidence="3">(wild Malaysian banana) hypothetical protein</fullName>
    </submittedName>
</protein>
<keyword evidence="2" id="KW-0812">Transmembrane</keyword>
<feature type="region of interest" description="Disordered" evidence="1">
    <location>
        <begin position="91"/>
        <end position="112"/>
    </location>
</feature>
<reference evidence="3" key="1">
    <citation type="submission" date="2021-03" db="EMBL/GenBank/DDBJ databases">
        <authorList>
            <consortium name="Genoscope - CEA"/>
            <person name="William W."/>
        </authorList>
    </citation>
    <scope>NUCLEOTIDE SEQUENCE</scope>
    <source>
        <strain evidence="3">Doubled-haploid Pahang</strain>
    </source>
</reference>
<evidence type="ECO:0000313" key="4">
    <source>
        <dbReference type="EnsemblPlants" id="Ma07_p19570.1"/>
    </source>
</evidence>
<organism evidence="4 5">
    <name type="scientific">Musa acuminata subsp. malaccensis</name>
    <name type="common">Wild banana</name>
    <name type="synonym">Musa malaccensis</name>
    <dbReference type="NCBI Taxonomy" id="214687"/>
    <lineage>
        <taxon>Eukaryota</taxon>
        <taxon>Viridiplantae</taxon>
        <taxon>Streptophyta</taxon>
        <taxon>Embryophyta</taxon>
        <taxon>Tracheophyta</taxon>
        <taxon>Spermatophyta</taxon>
        <taxon>Magnoliopsida</taxon>
        <taxon>Liliopsida</taxon>
        <taxon>Zingiberales</taxon>
        <taxon>Musaceae</taxon>
        <taxon>Musa</taxon>
    </lineage>
</organism>
<keyword evidence="5" id="KW-1185">Reference proteome</keyword>
<dbReference type="AlphaFoldDB" id="A0A804JXI8"/>
<dbReference type="EnsemblPlants" id="Ma07_t19570.1">
    <property type="protein sequence ID" value="Ma07_p19570.1"/>
    <property type="gene ID" value="Ma07_g19570"/>
</dbReference>
<keyword evidence="2" id="KW-0472">Membrane</keyword>
<evidence type="ECO:0000313" key="3">
    <source>
        <dbReference type="EMBL" id="CAG1857151.1"/>
    </source>
</evidence>
<dbReference type="EMBL" id="HG996473">
    <property type="protein sequence ID" value="CAG1857151.1"/>
    <property type="molecule type" value="Genomic_DNA"/>
</dbReference>
<dbReference type="InParanoid" id="A0A804JXI8"/>
<dbReference type="Proteomes" id="UP000012960">
    <property type="component" value="Unplaced"/>
</dbReference>
<sequence>MTVQLRRLRCGQPKTTTSRQKEPRRSTRLHLAHACVVTFPWRKEMRGTSKLAMGAALTVAVSLALVFTLLLVLLVDLFCSLLCCRSRRCETTTTTSPGLSSAAASAAEKMEPPPPFSTTLGFPGVLQAPTSFLLSIPKLEAAAAMPPTSERVDCHFSMATSSPGIRRISSASSDSISADHFVRISNPIYDGVGGSLTTPFETPGTSPSHSRFEEDEAECSPALTAMRKLPPMRRTASFVGLRSAATSVSAAETCRVSVSSSSDSSPSW</sequence>
<dbReference type="OrthoDB" id="680110at2759"/>
<name>A0A804JXI8_MUSAM</name>
<proteinExistence type="predicted"/>
<keyword evidence="2" id="KW-1133">Transmembrane helix</keyword>
<accession>A0A804JXI8</accession>
<reference evidence="4" key="2">
    <citation type="submission" date="2021-05" db="UniProtKB">
        <authorList>
            <consortium name="EnsemblPlants"/>
        </authorList>
    </citation>
    <scope>IDENTIFICATION</scope>
    <source>
        <strain evidence="4">subsp. malaccensis</strain>
    </source>
</reference>
<dbReference type="OMA" id="RRWMRAE"/>
<feature type="compositionally biased region" description="Low complexity" evidence="1">
    <location>
        <begin position="91"/>
        <end position="107"/>
    </location>
</feature>
<evidence type="ECO:0000256" key="2">
    <source>
        <dbReference type="SAM" id="Phobius"/>
    </source>
</evidence>
<feature type="transmembrane region" description="Helical" evidence="2">
    <location>
        <begin position="51"/>
        <end position="75"/>
    </location>
</feature>
<evidence type="ECO:0000313" key="5">
    <source>
        <dbReference type="Proteomes" id="UP000012960"/>
    </source>
</evidence>
<dbReference type="Gramene" id="Ma07_t19570.1">
    <property type="protein sequence ID" value="Ma07_p19570.1"/>
    <property type="gene ID" value="Ma07_g19570"/>
</dbReference>